<feature type="region of interest" description="Disordered" evidence="2">
    <location>
        <begin position="1"/>
        <end position="24"/>
    </location>
</feature>
<dbReference type="InterPro" id="IPR029044">
    <property type="entry name" value="Nucleotide-diphossugar_trans"/>
</dbReference>
<keyword evidence="1" id="KW-0175">Coiled coil</keyword>
<dbReference type="Pfam" id="PF00535">
    <property type="entry name" value="Glycos_transf_2"/>
    <property type="match status" value="1"/>
</dbReference>
<dbReference type="SUPFAM" id="SSF53756">
    <property type="entry name" value="UDP-Glycosyltransferase/glycogen phosphorylase"/>
    <property type="match status" value="1"/>
</dbReference>
<feature type="domain" description="Glycosyltransferase 2-like" evidence="3">
    <location>
        <begin position="183"/>
        <end position="350"/>
    </location>
</feature>
<dbReference type="GO" id="GO:0016757">
    <property type="term" value="F:glycosyltransferase activity"/>
    <property type="evidence" value="ECO:0007669"/>
    <property type="project" value="UniProtKB-KW"/>
</dbReference>
<feature type="coiled-coil region" evidence="1">
    <location>
        <begin position="54"/>
        <end position="88"/>
    </location>
</feature>
<dbReference type="PANTHER" id="PTHR43179">
    <property type="entry name" value="RHAMNOSYLTRANSFERASE WBBL"/>
    <property type="match status" value="1"/>
</dbReference>
<keyword evidence="4" id="KW-0808">Transferase</keyword>
<evidence type="ECO:0000313" key="4">
    <source>
        <dbReference type="EMBL" id="MFC7331756.1"/>
    </source>
</evidence>
<keyword evidence="5" id="KW-1185">Reference proteome</keyword>
<gene>
    <name evidence="4" type="ORF">ACFQPS_01145</name>
</gene>
<protein>
    <submittedName>
        <fullName evidence="4">Glycosyltransferase</fullName>
        <ecNumber evidence="4">2.4.-.-</ecNumber>
    </submittedName>
</protein>
<evidence type="ECO:0000256" key="2">
    <source>
        <dbReference type="SAM" id="MobiDB-lite"/>
    </source>
</evidence>
<dbReference type="InterPro" id="IPR001173">
    <property type="entry name" value="Glyco_trans_2-like"/>
</dbReference>
<dbReference type="Proteomes" id="UP001596456">
    <property type="component" value="Unassembled WGS sequence"/>
</dbReference>
<dbReference type="EC" id="2.4.-.-" evidence="4"/>
<dbReference type="Gene3D" id="3.90.550.10">
    <property type="entry name" value="Spore Coat Polysaccharide Biosynthesis Protein SpsA, Chain A"/>
    <property type="match status" value="1"/>
</dbReference>
<dbReference type="SUPFAM" id="SSF53448">
    <property type="entry name" value="Nucleotide-diphospho-sugar transferases"/>
    <property type="match status" value="1"/>
</dbReference>
<dbReference type="Gene3D" id="3.40.50.2000">
    <property type="entry name" value="Glycogen Phosphorylase B"/>
    <property type="match status" value="1"/>
</dbReference>
<feature type="compositionally biased region" description="Low complexity" evidence="2">
    <location>
        <begin position="143"/>
        <end position="158"/>
    </location>
</feature>
<sequence length="820" mass="89130">MNVPAEPLSTSSAPTPPVRGDAPRGDLLVRLDACLRLLEAPRTPADQGSGRIDAAALRRELEAAGLAAARLEQQLLASDQELGRVTAELTVSRQELADRELRLREIFASRSWRLTAPVRVIGRLLRRLRMLLGRVGGEATSALPAAAPAEPPALSAPRPGRPPPPAAQRLRIATLAAAAPEVSVIIPVFNQIPYTLACLDSIARALPRVPFEVIVVDDASSDATASELAGRDDIRYLRNPENLGFIGACNRGAAEARGRLLMFLNNDTTVEPGWLDRLVETLEQHPEAGLVGSKLIYPDGRLQEAGGIVFADASGWNWGRLGSPDDPAVNYLRDVDYCSGAAILVRADLFRRLGGFDTRYAPAYYEDTDLAFGIRSLGFRVLYQPLSRVVHYEGVTSGTDLGAGIKRHQTLNRPRFLEKWQADLARHGSPADLPAAADRRPAFRMLVVDATTPTPDQDSGSVDMVNLLRIVSDLGGRVTFVPEDNFAHAGRYTEELQGAGVECIHAPFFRTMHDFLRARGAEFDVVLMARGPHAARHIDEVRRHCPQAPVIFDTVDLHFLRVDRRAELTGDPALRAEAARLRTLELDMIRRSDATLVRSIEEKRLLDAQGVGERVSILPLIREVPDRMPPREGRAGVIFVGGFRHDPNVDAVCWFVAEVWPRVRRALPDAVFRIVGSNVPPEVAALAGNGVEVVGFVPDIAPLMERALVSVAPLRYGAGLKGKLATSFMHGLPAVATPVAVEGMVLDPDEAVLVADDPAGFADAVIRLHRDDALWRRLAEEGAAFCRREFGLPVNGRRIARLLADLGVPVAAPPDRAAAE</sequence>
<evidence type="ECO:0000313" key="5">
    <source>
        <dbReference type="Proteomes" id="UP001596456"/>
    </source>
</evidence>
<dbReference type="PANTHER" id="PTHR43179:SF7">
    <property type="entry name" value="RHAMNOSYLTRANSFERASE WBBL"/>
    <property type="match status" value="1"/>
</dbReference>
<accession>A0ABW2KP39</accession>
<comment type="caution">
    <text evidence="4">The sequence shown here is derived from an EMBL/GenBank/DDBJ whole genome shotgun (WGS) entry which is preliminary data.</text>
</comment>
<evidence type="ECO:0000259" key="3">
    <source>
        <dbReference type="Pfam" id="PF00535"/>
    </source>
</evidence>
<dbReference type="EMBL" id="JBHTCM010000004">
    <property type="protein sequence ID" value="MFC7331756.1"/>
    <property type="molecule type" value="Genomic_DNA"/>
</dbReference>
<dbReference type="CDD" id="cd04186">
    <property type="entry name" value="GT_2_like_c"/>
    <property type="match status" value="1"/>
</dbReference>
<keyword evidence="4" id="KW-0328">Glycosyltransferase</keyword>
<name>A0ABW2KP39_9PROT</name>
<dbReference type="RefSeq" id="WP_377355722.1">
    <property type="nucleotide sequence ID" value="NZ_JBHTCM010000004.1"/>
</dbReference>
<organism evidence="4 5">
    <name type="scientific">Rhodocista pekingensis</name>
    <dbReference type="NCBI Taxonomy" id="201185"/>
    <lineage>
        <taxon>Bacteria</taxon>
        <taxon>Pseudomonadati</taxon>
        <taxon>Pseudomonadota</taxon>
        <taxon>Alphaproteobacteria</taxon>
        <taxon>Rhodospirillales</taxon>
        <taxon>Azospirillaceae</taxon>
        <taxon>Rhodocista</taxon>
    </lineage>
</organism>
<proteinExistence type="predicted"/>
<reference evidence="5" key="1">
    <citation type="journal article" date="2019" name="Int. J. Syst. Evol. Microbiol.">
        <title>The Global Catalogue of Microorganisms (GCM) 10K type strain sequencing project: providing services to taxonomists for standard genome sequencing and annotation.</title>
        <authorList>
            <consortium name="The Broad Institute Genomics Platform"/>
            <consortium name="The Broad Institute Genome Sequencing Center for Infectious Disease"/>
            <person name="Wu L."/>
            <person name="Ma J."/>
        </authorList>
    </citation>
    <scope>NUCLEOTIDE SEQUENCE [LARGE SCALE GENOMIC DNA]</scope>
    <source>
        <strain evidence="5">CGMCC 1.16275</strain>
    </source>
</reference>
<dbReference type="Pfam" id="PF13692">
    <property type="entry name" value="Glyco_trans_1_4"/>
    <property type="match status" value="1"/>
</dbReference>
<dbReference type="CDD" id="cd03801">
    <property type="entry name" value="GT4_PimA-like"/>
    <property type="match status" value="1"/>
</dbReference>
<feature type="region of interest" description="Disordered" evidence="2">
    <location>
        <begin position="143"/>
        <end position="166"/>
    </location>
</feature>
<evidence type="ECO:0000256" key="1">
    <source>
        <dbReference type="SAM" id="Coils"/>
    </source>
</evidence>